<feature type="region of interest" description="Disordered" evidence="1">
    <location>
        <begin position="141"/>
        <end position="161"/>
    </location>
</feature>
<keyword evidence="4" id="KW-1185">Reference proteome</keyword>
<evidence type="ECO:0000313" key="3">
    <source>
        <dbReference type="EMBL" id="KAG7455390.1"/>
    </source>
</evidence>
<organism evidence="3 4">
    <name type="scientific">Megalops atlanticus</name>
    <name type="common">Tarpon</name>
    <name type="synonym">Clupea gigantea</name>
    <dbReference type="NCBI Taxonomy" id="7932"/>
    <lineage>
        <taxon>Eukaryota</taxon>
        <taxon>Metazoa</taxon>
        <taxon>Chordata</taxon>
        <taxon>Craniata</taxon>
        <taxon>Vertebrata</taxon>
        <taxon>Euteleostomi</taxon>
        <taxon>Actinopterygii</taxon>
        <taxon>Neopterygii</taxon>
        <taxon>Teleostei</taxon>
        <taxon>Elopiformes</taxon>
        <taxon>Megalopidae</taxon>
        <taxon>Megalops</taxon>
    </lineage>
</organism>
<dbReference type="OrthoDB" id="8894922at2759"/>
<feature type="chain" id="PRO_5038602937" evidence="2">
    <location>
        <begin position="22"/>
        <end position="161"/>
    </location>
</feature>
<keyword evidence="2" id="KW-0732">Signal</keyword>
<proteinExistence type="predicted"/>
<protein>
    <submittedName>
        <fullName evidence="3">Uncharacterized protein</fullName>
    </submittedName>
</protein>
<comment type="caution">
    <text evidence="3">The sequence shown here is derived from an EMBL/GenBank/DDBJ whole genome shotgun (WGS) entry which is preliminary data.</text>
</comment>
<reference evidence="3" key="1">
    <citation type="submission" date="2021-01" db="EMBL/GenBank/DDBJ databases">
        <authorList>
            <person name="Zahm M."/>
            <person name="Roques C."/>
            <person name="Cabau C."/>
            <person name="Klopp C."/>
            <person name="Donnadieu C."/>
            <person name="Jouanno E."/>
            <person name="Lampietro C."/>
            <person name="Louis A."/>
            <person name="Herpin A."/>
            <person name="Echchiki A."/>
            <person name="Berthelot C."/>
            <person name="Parey E."/>
            <person name="Roest-Crollius H."/>
            <person name="Braasch I."/>
            <person name="Postlethwait J."/>
            <person name="Bobe J."/>
            <person name="Montfort J."/>
            <person name="Bouchez O."/>
            <person name="Begum T."/>
            <person name="Mejri S."/>
            <person name="Adams A."/>
            <person name="Chen W.-J."/>
            <person name="Guiguen Y."/>
        </authorList>
    </citation>
    <scope>NUCLEOTIDE SEQUENCE</scope>
    <source>
        <strain evidence="3">YG-15Mar2019-1</strain>
        <tissue evidence="3">Brain</tissue>
    </source>
</reference>
<name>A0A9D3SUN8_MEGAT</name>
<evidence type="ECO:0000313" key="4">
    <source>
        <dbReference type="Proteomes" id="UP001046870"/>
    </source>
</evidence>
<feature type="compositionally biased region" description="Basic and acidic residues" evidence="1">
    <location>
        <begin position="150"/>
        <end position="161"/>
    </location>
</feature>
<feature type="signal peptide" evidence="2">
    <location>
        <begin position="1"/>
        <end position="21"/>
    </location>
</feature>
<dbReference type="EMBL" id="JAFDVH010000024">
    <property type="protein sequence ID" value="KAG7455390.1"/>
    <property type="molecule type" value="Genomic_DNA"/>
</dbReference>
<dbReference type="AlphaFoldDB" id="A0A9D3SUN8"/>
<dbReference type="Proteomes" id="UP001046870">
    <property type="component" value="Chromosome 24"/>
</dbReference>
<gene>
    <name evidence="3" type="ORF">MATL_G00255970</name>
</gene>
<sequence length="161" mass="18366">MSRPLLILLLSTGALLITTEAQQSFQSLHALFQNTINRAIQEANKDAQHHMNYANTRAHKEEQGHLELRVYLKPTTCQKTGVDKHRDECTFLDKVYPTVCVVCGWKSGSDITNPYTDCIPFANISEREAIWNAECTPTPRKGVHSLMSHPGEDEQRRQRLY</sequence>
<accession>A0A9D3SUN8</accession>
<evidence type="ECO:0000256" key="1">
    <source>
        <dbReference type="SAM" id="MobiDB-lite"/>
    </source>
</evidence>
<evidence type="ECO:0000256" key="2">
    <source>
        <dbReference type="SAM" id="SignalP"/>
    </source>
</evidence>